<sequence length="500" mass="51778">MAIALRYAARSDLGLGPKSRNEDSGYAGPNLLVLADGMGGHAAGDVASSMIVGELAPLDEEDVTADQAIALLEESLHSANAKLTSAMRENAELAGMGSTTIVMLRTGNKLAMAHIGDSRAFMLRGETFTQITKDHSFVQQLIDEGRLSREEASSHPQRSVVTRVMTGQPDDEPDTSLREAKIGDRFLLCSDGLSDFVGADVIEEILRAARTPDEAADRCIEVALKASTRDNVTVIVAEVVDADGDDLPGTVPQVVGAAGKRLRNRTRAIPTSPAAKAAALSREATGRADADDDGPELAEDGGRSRRSRLVRASLGVVIVAAVLGAGGYAAWAWSQKQYFVAADGAHVAIFRGVSQDLGPIRLSHVESPSDVLVSDLPADVQGSLGNTIPARDLADAETKVAALRTEAERCQRLALTGTPCGTTPTPSTVPTTPATPTPGSTTPAPGSTTPAPGTTTLPTNPFSTLLPTIRPTTPRIGGTPTTPPPVAVGGSTTSHAGGRA</sequence>
<evidence type="ECO:0000256" key="2">
    <source>
        <dbReference type="SAM" id="Phobius"/>
    </source>
</evidence>
<feature type="domain" description="PPM-type phosphatase" evidence="3">
    <location>
        <begin position="6"/>
        <end position="239"/>
    </location>
</feature>
<dbReference type="PROSITE" id="PS51746">
    <property type="entry name" value="PPM_2"/>
    <property type="match status" value="1"/>
</dbReference>
<dbReference type="PANTHER" id="PTHR47992">
    <property type="entry name" value="PROTEIN PHOSPHATASE"/>
    <property type="match status" value="1"/>
</dbReference>
<proteinExistence type="predicted"/>
<dbReference type="Pfam" id="PF13672">
    <property type="entry name" value="PP2C_2"/>
    <property type="match status" value="1"/>
</dbReference>
<dbReference type="CDD" id="cd00143">
    <property type="entry name" value="PP2Cc"/>
    <property type="match status" value="1"/>
</dbReference>
<dbReference type="Proteomes" id="UP001500427">
    <property type="component" value="Unassembled WGS sequence"/>
</dbReference>
<dbReference type="SMART" id="SM00332">
    <property type="entry name" value="PP2Cc"/>
    <property type="match status" value="1"/>
</dbReference>
<dbReference type="SMART" id="SM00331">
    <property type="entry name" value="PP2C_SIG"/>
    <property type="match status" value="1"/>
</dbReference>
<comment type="caution">
    <text evidence="4">The sequence shown here is derived from an EMBL/GenBank/DDBJ whole genome shotgun (WGS) entry which is preliminary data.</text>
</comment>
<protein>
    <submittedName>
        <fullName evidence="4">Protein phosphatase 2C domain-containing protein</fullName>
    </submittedName>
</protein>
<keyword evidence="2" id="KW-1133">Transmembrane helix</keyword>
<dbReference type="SUPFAM" id="SSF81606">
    <property type="entry name" value="PP2C-like"/>
    <property type="match status" value="1"/>
</dbReference>
<evidence type="ECO:0000259" key="3">
    <source>
        <dbReference type="PROSITE" id="PS51746"/>
    </source>
</evidence>
<name>A0ABP9J354_9MICO</name>
<dbReference type="EMBL" id="BAABIW010000004">
    <property type="protein sequence ID" value="GAA5017462.1"/>
    <property type="molecule type" value="Genomic_DNA"/>
</dbReference>
<feature type="region of interest" description="Disordered" evidence="1">
    <location>
        <begin position="265"/>
        <end position="304"/>
    </location>
</feature>
<feature type="compositionally biased region" description="Acidic residues" evidence="1">
    <location>
        <begin position="290"/>
        <end position="299"/>
    </location>
</feature>
<feature type="compositionally biased region" description="Low complexity" evidence="1">
    <location>
        <begin position="416"/>
        <end position="480"/>
    </location>
</feature>
<keyword evidence="2" id="KW-0472">Membrane</keyword>
<feature type="transmembrane region" description="Helical" evidence="2">
    <location>
        <begin position="312"/>
        <end position="333"/>
    </location>
</feature>
<feature type="compositionally biased region" description="Low complexity" evidence="1">
    <location>
        <begin position="267"/>
        <end position="283"/>
    </location>
</feature>
<dbReference type="RefSeq" id="WP_345505722.1">
    <property type="nucleotide sequence ID" value="NZ_BAABIW010000004.1"/>
</dbReference>
<gene>
    <name evidence="4" type="ORF">GCM10023258_03710</name>
</gene>
<feature type="region of interest" description="Disordered" evidence="1">
    <location>
        <begin position="416"/>
        <end position="500"/>
    </location>
</feature>
<evidence type="ECO:0000313" key="5">
    <source>
        <dbReference type="Proteomes" id="UP001500427"/>
    </source>
</evidence>
<reference evidence="5" key="1">
    <citation type="journal article" date="2019" name="Int. J. Syst. Evol. Microbiol.">
        <title>The Global Catalogue of Microorganisms (GCM) 10K type strain sequencing project: providing services to taxonomists for standard genome sequencing and annotation.</title>
        <authorList>
            <consortium name="The Broad Institute Genomics Platform"/>
            <consortium name="The Broad Institute Genome Sequencing Center for Infectious Disease"/>
            <person name="Wu L."/>
            <person name="Ma J."/>
        </authorList>
    </citation>
    <scope>NUCLEOTIDE SEQUENCE [LARGE SCALE GENOMIC DNA]</scope>
    <source>
        <strain evidence="5">JCM 17687</strain>
    </source>
</reference>
<organism evidence="4 5">
    <name type="scientific">Terrabacter aeriphilus</name>
    <dbReference type="NCBI Taxonomy" id="515662"/>
    <lineage>
        <taxon>Bacteria</taxon>
        <taxon>Bacillati</taxon>
        <taxon>Actinomycetota</taxon>
        <taxon>Actinomycetes</taxon>
        <taxon>Micrococcales</taxon>
        <taxon>Intrasporangiaceae</taxon>
        <taxon>Terrabacter</taxon>
    </lineage>
</organism>
<feature type="compositionally biased region" description="Polar residues" evidence="1">
    <location>
        <begin position="490"/>
        <end position="500"/>
    </location>
</feature>
<keyword evidence="2" id="KW-0812">Transmembrane</keyword>
<keyword evidence="5" id="KW-1185">Reference proteome</keyword>
<dbReference type="InterPro" id="IPR001932">
    <property type="entry name" value="PPM-type_phosphatase-like_dom"/>
</dbReference>
<dbReference type="Gene3D" id="3.60.40.10">
    <property type="entry name" value="PPM-type phosphatase domain"/>
    <property type="match status" value="1"/>
</dbReference>
<accession>A0ABP9J354</accession>
<evidence type="ECO:0000313" key="4">
    <source>
        <dbReference type="EMBL" id="GAA5017462.1"/>
    </source>
</evidence>
<dbReference type="InterPro" id="IPR015655">
    <property type="entry name" value="PP2C"/>
</dbReference>
<dbReference type="InterPro" id="IPR036457">
    <property type="entry name" value="PPM-type-like_dom_sf"/>
</dbReference>
<evidence type="ECO:0000256" key="1">
    <source>
        <dbReference type="SAM" id="MobiDB-lite"/>
    </source>
</evidence>